<protein>
    <submittedName>
        <fullName evidence="1">Uncharacterized protein</fullName>
    </submittedName>
</protein>
<dbReference type="RefSeq" id="WP_248934956.1">
    <property type="nucleotide sequence ID" value="NZ_JAKILF010000002.1"/>
</dbReference>
<proteinExistence type="predicted"/>
<keyword evidence="2" id="KW-1185">Reference proteome</keyword>
<reference evidence="2" key="1">
    <citation type="journal article" date="2019" name="Int. J. Syst. Evol. Microbiol.">
        <title>The Global Catalogue of Microorganisms (GCM) 10K type strain sequencing project: providing services to taxonomists for standard genome sequencing and annotation.</title>
        <authorList>
            <consortium name="The Broad Institute Genomics Platform"/>
            <consortium name="The Broad Institute Genome Sequencing Center for Infectious Disease"/>
            <person name="Wu L."/>
            <person name="Ma J."/>
        </authorList>
    </citation>
    <scope>NUCLEOTIDE SEQUENCE [LARGE SCALE GENOMIC DNA]</scope>
    <source>
        <strain evidence="2">KCTC 52277</strain>
    </source>
</reference>
<comment type="caution">
    <text evidence="1">The sequence shown here is derived from an EMBL/GenBank/DDBJ whole genome shotgun (WGS) entry which is preliminary data.</text>
</comment>
<name>A0ABV7G924_9GAMM</name>
<dbReference type="Proteomes" id="UP001595621">
    <property type="component" value="Unassembled WGS sequence"/>
</dbReference>
<gene>
    <name evidence="1" type="ORF">ACFOE0_06465</name>
</gene>
<organism evidence="1 2">
    <name type="scientific">Shewanella submarina</name>
    <dbReference type="NCBI Taxonomy" id="2016376"/>
    <lineage>
        <taxon>Bacteria</taxon>
        <taxon>Pseudomonadati</taxon>
        <taxon>Pseudomonadota</taxon>
        <taxon>Gammaproteobacteria</taxon>
        <taxon>Alteromonadales</taxon>
        <taxon>Shewanellaceae</taxon>
        <taxon>Shewanella</taxon>
    </lineage>
</organism>
<evidence type="ECO:0000313" key="1">
    <source>
        <dbReference type="EMBL" id="MFC3137835.1"/>
    </source>
</evidence>
<accession>A0ABV7G924</accession>
<evidence type="ECO:0000313" key="2">
    <source>
        <dbReference type="Proteomes" id="UP001595621"/>
    </source>
</evidence>
<sequence>MELLSKMGANATPAEVSLESLPVHIAAMIEAKDVQALSRELDLVPEIVCAFFVHEDEETQVDSESEKAADAAVAA</sequence>
<dbReference type="EMBL" id="JBHRTD010000006">
    <property type="protein sequence ID" value="MFC3137835.1"/>
    <property type="molecule type" value="Genomic_DNA"/>
</dbReference>